<proteinExistence type="predicted"/>
<evidence type="ECO:0000313" key="4">
    <source>
        <dbReference type="Proteomes" id="UP000323632"/>
    </source>
</evidence>
<dbReference type="NCBIfam" id="TIGR04183">
    <property type="entry name" value="Por_Secre_tail"/>
    <property type="match status" value="1"/>
</dbReference>
<protein>
    <submittedName>
        <fullName evidence="3">T9SS type A sorting domain-containing protein</fullName>
    </submittedName>
</protein>
<dbReference type="EMBL" id="VWSH01000002">
    <property type="protein sequence ID" value="KAA5534509.1"/>
    <property type="molecule type" value="Genomic_DNA"/>
</dbReference>
<dbReference type="RefSeq" id="WP_150032189.1">
    <property type="nucleotide sequence ID" value="NZ_VWSH01000002.1"/>
</dbReference>
<dbReference type="AlphaFoldDB" id="A0A5M6CMY3"/>
<name>A0A5M6CMY3_9BACT</name>
<keyword evidence="1" id="KW-0732">Signal</keyword>
<feature type="signal peptide" evidence="1">
    <location>
        <begin position="1"/>
        <end position="34"/>
    </location>
</feature>
<reference evidence="3 4" key="1">
    <citation type="submission" date="2019-09" db="EMBL/GenBank/DDBJ databases">
        <title>Genome sequence and assembly of Taibaiella sp.</title>
        <authorList>
            <person name="Chhetri G."/>
        </authorList>
    </citation>
    <scope>NUCLEOTIDE SEQUENCE [LARGE SCALE GENOMIC DNA]</scope>
    <source>
        <strain evidence="3 4">KVB11</strain>
    </source>
</reference>
<organism evidence="3 4">
    <name type="scientific">Taibaiella lutea</name>
    <dbReference type="NCBI Taxonomy" id="2608001"/>
    <lineage>
        <taxon>Bacteria</taxon>
        <taxon>Pseudomonadati</taxon>
        <taxon>Bacteroidota</taxon>
        <taxon>Chitinophagia</taxon>
        <taxon>Chitinophagales</taxon>
        <taxon>Chitinophagaceae</taxon>
        <taxon>Taibaiella</taxon>
    </lineage>
</organism>
<feature type="chain" id="PRO_5024300693" evidence="1">
    <location>
        <begin position="35"/>
        <end position="540"/>
    </location>
</feature>
<dbReference type="Pfam" id="PF18962">
    <property type="entry name" value="Por_Secre_tail"/>
    <property type="match status" value="1"/>
</dbReference>
<feature type="domain" description="Secretion system C-terminal sorting" evidence="2">
    <location>
        <begin position="471"/>
        <end position="534"/>
    </location>
</feature>
<evidence type="ECO:0000256" key="1">
    <source>
        <dbReference type="SAM" id="SignalP"/>
    </source>
</evidence>
<gene>
    <name evidence="3" type="ORF">F0919_07765</name>
</gene>
<comment type="caution">
    <text evidence="3">The sequence shown here is derived from an EMBL/GenBank/DDBJ whole genome shotgun (WGS) entry which is preliminary data.</text>
</comment>
<keyword evidence="4" id="KW-1185">Reference proteome</keyword>
<evidence type="ECO:0000259" key="2">
    <source>
        <dbReference type="Pfam" id="PF18962"/>
    </source>
</evidence>
<evidence type="ECO:0000313" key="3">
    <source>
        <dbReference type="EMBL" id="KAA5534509.1"/>
    </source>
</evidence>
<dbReference type="InterPro" id="IPR026444">
    <property type="entry name" value="Secre_tail"/>
</dbReference>
<dbReference type="Proteomes" id="UP000323632">
    <property type="component" value="Unassembled WGS sequence"/>
</dbReference>
<sequence length="540" mass="58432">MKHTLMLPFKPLNRIAFAILSFCFLLIGAATSNAQSIVAPTYTEALYATTPTQIYTLNVDMLEVHPAKQLEAMCWDLYGPTSGVTIQARDYTGAVATAFLPTVSESQPDIVLASDMSNPSQYRLGVVYLNSAFRATFDTYLVLGTGSGTLTLKHISSQVVSTDTARFPHIDMFTDFGTMIGGYPSMHKFVISYAQKNSPALDVFERNGDIMAPTSFSPPYPITSGEFCPYGGDVSAVFDPASGKQYAYFAIANGSNLEQKQIFLNVLPAVAPPIGATPITTLYAGGVSSGPLLPRIESMGYNAIGSGIVQWVIGSIISNPITFKNEIWEYNPNMMGGFNCSSPAFSTEENLCVSVCAGSGKPSGNICNKNYNIGWYNQKVGFMTQAIDASTGAISTSFPDYYKANAIPWGFVWSKVPIAITSCSNSGNDLFTGWWNEANKIFFKLKPGISVYRPAPPTGIANIMNGKEFSVYPNPATYRLTVRGITKADYRIVNILGQVVGSGIINRDEYPVDLSGLSSGTYSLTLFNEGESQSVQFIKQ</sequence>
<accession>A0A5M6CMY3</accession>